<dbReference type="AlphaFoldDB" id="A0A0J8DSI6"/>
<proteinExistence type="predicted"/>
<protein>
    <submittedName>
        <fullName evidence="1">Uncharacterized protein</fullName>
    </submittedName>
</protein>
<dbReference type="EMBL" id="KQ099912">
    <property type="protein sequence ID" value="KMS93700.1"/>
    <property type="molecule type" value="Genomic_DNA"/>
</dbReference>
<gene>
    <name evidence="1" type="ORF">BVRB_028840</name>
</gene>
<name>A0A0J8DSI6_BETVV</name>
<accession>A0A0J8DSI6</accession>
<feature type="non-terminal residue" evidence="1">
    <location>
        <position position="1"/>
    </location>
</feature>
<dbReference type="Proteomes" id="UP000035740">
    <property type="component" value="Unassembled WGS sequence"/>
</dbReference>
<keyword evidence="2" id="KW-1185">Reference proteome</keyword>
<dbReference type="Gramene" id="KMS93700">
    <property type="protein sequence ID" value="KMS93700"/>
    <property type="gene ID" value="BVRB_028840"/>
</dbReference>
<evidence type="ECO:0000313" key="1">
    <source>
        <dbReference type="EMBL" id="KMS93700.1"/>
    </source>
</evidence>
<evidence type="ECO:0000313" key="2">
    <source>
        <dbReference type="Proteomes" id="UP000035740"/>
    </source>
</evidence>
<sequence>AAVAFGRDAKLIFDLVAELNGAKFAAHSVYLLHCLAKLADIKNNHQALLNAGVIEAVLGAWGDNQQYGEIACTLLERLSTVIPASLIPSLALVAEQRPQFAPKLLRIISELIQRDPGTQIDRQTIIRGVTTFSDP</sequence>
<organism evidence="1 2">
    <name type="scientific">Beta vulgaris subsp. vulgaris</name>
    <name type="common">Beet</name>
    <dbReference type="NCBI Taxonomy" id="3555"/>
    <lineage>
        <taxon>Eukaryota</taxon>
        <taxon>Viridiplantae</taxon>
        <taxon>Streptophyta</taxon>
        <taxon>Embryophyta</taxon>
        <taxon>Tracheophyta</taxon>
        <taxon>Spermatophyta</taxon>
        <taxon>Magnoliopsida</taxon>
        <taxon>eudicotyledons</taxon>
        <taxon>Gunneridae</taxon>
        <taxon>Pentapetalae</taxon>
        <taxon>Caryophyllales</taxon>
        <taxon>Chenopodiaceae</taxon>
        <taxon>Betoideae</taxon>
        <taxon>Beta</taxon>
    </lineage>
</organism>
<feature type="non-terminal residue" evidence="1">
    <location>
        <position position="135"/>
    </location>
</feature>
<reference evidence="1 2" key="1">
    <citation type="journal article" date="2014" name="Nature">
        <title>The genome of the recently domesticated crop plant sugar beet (Beta vulgaris).</title>
        <authorList>
            <person name="Dohm J.C."/>
            <person name="Minoche A.E."/>
            <person name="Holtgrawe D."/>
            <person name="Capella-Gutierrez S."/>
            <person name="Zakrzewski F."/>
            <person name="Tafer H."/>
            <person name="Rupp O."/>
            <person name="Sorensen T.R."/>
            <person name="Stracke R."/>
            <person name="Reinhardt R."/>
            <person name="Goesmann A."/>
            <person name="Kraft T."/>
            <person name="Schulz B."/>
            <person name="Stadler P.F."/>
            <person name="Schmidt T."/>
            <person name="Gabaldon T."/>
            <person name="Lehrach H."/>
            <person name="Weisshaar B."/>
            <person name="Himmelbauer H."/>
        </authorList>
    </citation>
    <scope>NUCLEOTIDE SEQUENCE [LARGE SCALE GENOMIC DNA]</scope>
    <source>
        <tissue evidence="1">Taproot</tissue>
    </source>
</reference>